<feature type="binding site" evidence="7">
    <location>
        <position position="44"/>
    </location>
    <ligand>
        <name>Na(+)</name>
        <dbReference type="ChEBI" id="CHEBI:29101"/>
        <label>2</label>
    </ligand>
</feature>
<keyword evidence="7" id="KW-0479">Metal-binding</keyword>
<keyword evidence="4 9" id="KW-0769">Symport</keyword>
<evidence type="ECO:0000256" key="3">
    <source>
        <dbReference type="ARBA" id="ARBA00022692"/>
    </source>
</evidence>
<evidence type="ECO:0000256" key="4">
    <source>
        <dbReference type="ARBA" id="ARBA00022847"/>
    </source>
</evidence>
<evidence type="ECO:0000256" key="9">
    <source>
        <dbReference type="RuleBase" id="RU003732"/>
    </source>
</evidence>
<reference evidence="12" key="1">
    <citation type="submission" date="2023-06" db="EMBL/GenBank/DDBJ databases">
        <authorList>
            <person name="Delattre M."/>
        </authorList>
    </citation>
    <scope>NUCLEOTIDE SEQUENCE</scope>
    <source>
        <strain evidence="12">AF72</strain>
    </source>
</reference>
<dbReference type="AlphaFoldDB" id="A0AA36G6W7"/>
<evidence type="ECO:0000256" key="5">
    <source>
        <dbReference type="ARBA" id="ARBA00022989"/>
    </source>
</evidence>
<feature type="binding site" evidence="7">
    <location>
        <position position="42"/>
    </location>
    <ligand>
        <name>Na(+)</name>
        <dbReference type="ChEBI" id="CHEBI:29101"/>
        <label>1</label>
    </ligand>
</feature>
<feature type="transmembrane region" description="Helical" evidence="11">
    <location>
        <begin position="328"/>
        <end position="350"/>
    </location>
</feature>
<feature type="binding site" evidence="7">
    <location>
        <position position="45"/>
    </location>
    <ligand>
        <name>Na(+)</name>
        <dbReference type="ChEBI" id="CHEBI:29101"/>
        <label>1</label>
    </ligand>
</feature>
<dbReference type="PANTHER" id="PTHR11616">
    <property type="entry name" value="SODIUM/CHLORIDE DEPENDENT TRANSPORTER"/>
    <property type="match status" value="1"/>
</dbReference>
<evidence type="ECO:0000256" key="2">
    <source>
        <dbReference type="ARBA" id="ARBA00022448"/>
    </source>
</evidence>
<dbReference type="PRINTS" id="PR00176">
    <property type="entry name" value="NANEUSMPORT"/>
</dbReference>
<dbReference type="GO" id="GO:0043005">
    <property type="term" value="C:neuron projection"/>
    <property type="evidence" value="ECO:0007669"/>
    <property type="project" value="TreeGrafter"/>
</dbReference>
<evidence type="ECO:0000256" key="10">
    <source>
        <dbReference type="SAM" id="MobiDB-lite"/>
    </source>
</evidence>
<feature type="non-terminal residue" evidence="12">
    <location>
        <position position="657"/>
    </location>
</feature>
<gene>
    <name evidence="12" type="ORF">MSPICULIGERA_LOCUS18506</name>
</gene>
<feature type="region of interest" description="Disordered" evidence="10">
    <location>
        <begin position="636"/>
        <end position="657"/>
    </location>
</feature>
<comment type="caution">
    <text evidence="12">The sequence shown here is derived from an EMBL/GenBank/DDBJ whole genome shotgun (WGS) entry which is preliminary data.</text>
</comment>
<feature type="transmembrane region" description="Helical" evidence="11">
    <location>
        <begin position="505"/>
        <end position="527"/>
    </location>
</feature>
<feature type="transmembrane region" description="Helical" evidence="11">
    <location>
        <begin position="426"/>
        <end position="450"/>
    </location>
</feature>
<protein>
    <recommendedName>
        <fullName evidence="9">Transporter</fullName>
    </recommendedName>
</protein>
<comment type="similarity">
    <text evidence="9">Belongs to the sodium:neurotransmitter symporter (SNF) (TC 2.A.22) family.</text>
</comment>
<evidence type="ECO:0000256" key="8">
    <source>
        <dbReference type="PIRSR" id="PIRSR600175-2"/>
    </source>
</evidence>
<feature type="transmembrane region" description="Helical" evidence="11">
    <location>
        <begin position="456"/>
        <end position="478"/>
    </location>
</feature>
<dbReference type="Proteomes" id="UP001177023">
    <property type="component" value="Unassembled WGS sequence"/>
</dbReference>
<dbReference type="EMBL" id="CATQJA010002659">
    <property type="protein sequence ID" value="CAJ0580308.1"/>
    <property type="molecule type" value="Genomic_DNA"/>
</dbReference>
<dbReference type="SUPFAM" id="SSF161070">
    <property type="entry name" value="SNF-like"/>
    <property type="match status" value="1"/>
</dbReference>
<evidence type="ECO:0000256" key="1">
    <source>
        <dbReference type="ARBA" id="ARBA00004141"/>
    </source>
</evidence>
<feature type="transmembrane region" description="Helical" evidence="11">
    <location>
        <begin position="563"/>
        <end position="584"/>
    </location>
</feature>
<dbReference type="InterPro" id="IPR000175">
    <property type="entry name" value="Na/ntran_symport"/>
</dbReference>
<keyword evidence="3 9" id="KW-0812">Transmembrane</keyword>
<dbReference type="GO" id="GO:0046872">
    <property type="term" value="F:metal ion binding"/>
    <property type="evidence" value="ECO:0007669"/>
    <property type="project" value="UniProtKB-KW"/>
</dbReference>
<feature type="transmembrane region" description="Helical" evidence="11">
    <location>
        <begin position="243"/>
        <end position="263"/>
    </location>
</feature>
<feature type="binding site" evidence="7">
    <location>
        <position position="303"/>
    </location>
    <ligand>
        <name>Na(+)</name>
        <dbReference type="ChEBI" id="CHEBI:29101"/>
        <label>1</label>
    </ligand>
</feature>
<feature type="transmembrane region" description="Helical" evidence="11">
    <location>
        <begin position="386"/>
        <end position="405"/>
    </location>
</feature>
<feature type="compositionally biased region" description="Polar residues" evidence="10">
    <location>
        <begin position="638"/>
        <end position="657"/>
    </location>
</feature>
<feature type="transmembrane region" description="Helical" evidence="11">
    <location>
        <begin position="109"/>
        <end position="131"/>
    </location>
</feature>
<keyword evidence="7" id="KW-0915">Sodium</keyword>
<feature type="binding site" evidence="7">
    <location>
        <position position="400"/>
    </location>
    <ligand>
        <name>Na(+)</name>
        <dbReference type="ChEBI" id="CHEBI:29101"/>
        <label>1</label>
    </ligand>
</feature>
<feature type="transmembrane region" description="Helical" evidence="11">
    <location>
        <begin position="63"/>
        <end position="82"/>
    </location>
</feature>
<keyword evidence="6 11" id="KW-0472">Membrane</keyword>
<feature type="binding site" evidence="7">
    <location>
        <position position="49"/>
    </location>
    <ligand>
        <name>Na(+)</name>
        <dbReference type="ChEBI" id="CHEBI:29101"/>
        <label>2</label>
    </ligand>
</feature>
<dbReference type="Pfam" id="PF00209">
    <property type="entry name" value="SNF"/>
    <property type="match status" value="1"/>
</dbReference>
<dbReference type="GO" id="GO:0005332">
    <property type="term" value="F:gamma-aminobutyric acid:sodium:chloride symporter activity"/>
    <property type="evidence" value="ECO:0007669"/>
    <property type="project" value="TreeGrafter"/>
</dbReference>
<proteinExistence type="inferred from homology"/>
<evidence type="ECO:0000313" key="12">
    <source>
        <dbReference type="EMBL" id="CAJ0580308.1"/>
    </source>
</evidence>
<comment type="subcellular location">
    <subcellularLocation>
        <location evidence="1">Membrane</location>
        <topology evidence="1">Multi-pass membrane protein</topology>
    </subcellularLocation>
</comment>
<keyword evidence="2 9" id="KW-0813">Transport</keyword>
<evidence type="ECO:0000256" key="11">
    <source>
        <dbReference type="SAM" id="Phobius"/>
    </source>
</evidence>
<evidence type="ECO:0000256" key="7">
    <source>
        <dbReference type="PIRSR" id="PIRSR600175-1"/>
    </source>
</evidence>
<name>A0AA36G6W7_9BILA</name>
<feature type="disulfide bond" evidence="8">
    <location>
        <begin position="147"/>
        <end position="157"/>
    </location>
</feature>
<sequence length="657" mass="72594">MAAETPPDAAPKTAPRDVEIQSQIGQRQNWDNHRAFLLTCIGYAVGLGNVWRFPYLAYENGGAAFLFPYICCNILFGMPLLYMEFSLGQYIQTCPSVNFYKMKPILQGVGWAMAAISFLIGGYYIMIVAWIGRYLAALYRIDDWTTCKGAGKYKDICYSVADTANADPPCSKGQNYYHGNCTVFGDDERRVALTASQIFLKYEVQLRTDSFTDLGEFSYENAASLFVMWLIVGIVLYKGIESIGWAAHVTATLPYFIIGVLFLRGVTLEGAGKGIQFYLLQPRMEYIANPQTWKAALAQACYSLSVGMGGLQSMASYNDRRHNALRDAAFVAGADIFMSIFGGVAVYSVLGHLATIKNQDVDAVVESGVTLAFVTYPEAISTMPGATIWAGLFFLMLFLLGIIYMETVATTIQDQWPVMKKHRTPMLVAICICGWLSGLIMCFGAGVHWLEVWDTYTGMALTFICFSEIVGVSYLYGWQNFRHDLESMFGQPSGTLGKYFGQTGYYFFMDWLAIAPVMGLLMIIFSFTGDFDNPIILAKAAEKERLFGSQAESETDIWAKRGFGIAMAILVVCWIPLVGVCNIIRKSQSGDIGDAFRPQENHPSYKRLVKEAEAGLETSSFFDNMFNVGFGRADASTPDATNTTSTPESASSMSAVV</sequence>
<accession>A0AA36G6W7</accession>
<dbReference type="InterPro" id="IPR037272">
    <property type="entry name" value="SNS_sf"/>
</dbReference>
<keyword evidence="5 11" id="KW-1133">Transmembrane helix</keyword>
<dbReference type="GO" id="GO:0005886">
    <property type="term" value="C:plasma membrane"/>
    <property type="evidence" value="ECO:0007669"/>
    <property type="project" value="TreeGrafter"/>
</dbReference>
<dbReference type="PROSITE" id="PS50267">
    <property type="entry name" value="NA_NEUROTRAN_SYMP_3"/>
    <property type="match status" value="1"/>
</dbReference>
<dbReference type="CDD" id="cd10324">
    <property type="entry name" value="SLC6sbd"/>
    <property type="match status" value="1"/>
</dbReference>
<organism evidence="12 13">
    <name type="scientific">Mesorhabditis spiculigera</name>
    <dbReference type="NCBI Taxonomy" id="96644"/>
    <lineage>
        <taxon>Eukaryota</taxon>
        <taxon>Metazoa</taxon>
        <taxon>Ecdysozoa</taxon>
        <taxon>Nematoda</taxon>
        <taxon>Chromadorea</taxon>
        <taxon>Rhabditida</taxon>
        <taxon>Rhabditina</taxon>
        <taxon>Rhabditomorpha</taxon>
        <taxon>Rhabditoidea</taxon>
        <taxon>Rhabditidae</taxon>
        <taxon>Mesorhabditinae</taxon>
        <taxon>Mesorhabditis</taxon>
    </lineage>
</organism>
<keyword evidence="13" id="KW-1185">Reference proteome</keyword>
<dbReference type="PANTHER" id="PTHR11616:SF326">
    <property type="entry name" value="SODIUM-DEPENDENT TRANSPORTER SNF-5"/>
    <property type="match status" value="1"/>
</dbReference>
<evidence type="ECO:0000313" key="13">
    <source>
        <dbReference type="Proteomes" id="UP001177023"/>
    </source>
</evidence>
<feature type="transmembrane region" description="Helical" evidence="11">
    <location>
        <begin position="35"/>
        <end position="51"/>
    </location>
</feature>
<keyword evidence="8" id="KW-1015">Disulfide bond</keyword>
<evidence type="ECO:0000256" key="6">
    <source>
        <dbReference type="ARBA" id="ARBA00023136"/>
    </source>
</evidence>
<dbReference type="PROSITE" id="PS00610">
    <property type="entry name" value="NA_NEUROTRAN_SYMP_1"/>
    <property type="match status" value="1"/>
</dbReference>
<feature type="transmembrane region" description="Helical" evidence="11">
    <location>
        <begin position="217"/>
        <end position="237"/>
    </location>
</feature>